<evidence type="ECO:0000313" key="1">
    <source>
        <dbReference type="EMBL" id="KAK7374236.1"/>
    </source>
</evidence>
<dbReference type="PANTHER" id="PTHR47186">
    <property type="entry name" value="LEUCINE-RICH REPEAT-CONTAINING PROTEIN 57"/>
    <property type="match status" value="1"/>
</dbReference>
<dbReference type="InterPro" id="IPR032675">
    <property type="entry name" value="LRR_dom_sf"/>
</dbReference>
<dbReference type="PANTHER" id="PTHR47186:SF45">
    <property type="entry name" value="DISEASE RESISTANCE RPP13-LIKE PROTEIN 1"/>
    <property type="match status" value="1"/>
</dbReference>
<dbReference type="AlphaFoldDB" id="A0AAN9NJP8"/>
<accession>A0AAN9NJP8</accession>
<comment type="caution">
    <text evidence="1">The sequence shown here is derived from an EMBL/GenBank/DDBJ whole genome shotgun (WGS) entry which is preliminary data.</text>
</comment>
<gene>
    <name evidence="1" type="ORF">VNO80_07663</name>
</gene>
<organism evidence="1 2">
    <name type="scientific">Phaseolus coccineus</name>
    <name type="common">Scarlet runner bean</name>
    <name type="synonym">Phaseolus multiflorus</name>
    <dbReference type="NCBI Taxonomy" id="3886"/>
    <lineage>
        <taxon>Eukaryota</taxon>
        <taxon>Viridiplantae</taxon>
        <taxon>Streptophyta</taxon>
        <taxon>Embryophyta</taxon>
        <taxon>Tracheophyta</taxon>
        <taxon>Spermatophyta</taxon>
        <taxon>Magnoliopsida</taxon>
        <taxon>eudicotyledons</taxon>
        <taxon>Gunneridae</taxon>
        <taxon>Pentapetalae</taxon>
        <taxon>rosids</taxon>
        <taxon>fabids</taxon>
        <taxon>Fabales</taxon>
        <taxon>Fabaceae</taxon>
        <taxon>Papilionoideae</taxon>
        <taxon>50 kb inversion clade</taxon>
        <taxon>NPAAA clade</taxon>
        <taxon>indigoferoid/millettioid clade</taxon>
        <taxon>Phaseoleae</taxon>
        <taxon>Phaseolus</taxon>
    </lineage>
</organism>
<proteinExistence type="predicted"/>
<dbReference type="EMBL" id="JAYMYR010000003">
    <property type="protein sequence ID" value="KAK7374236.1"/>
    <property type="molecule type" value="Genomic_DNA"/>
</dbReference>
<sequence>MKAVSVLLKQLMTARNKFHERERDASFDGKLEKLRLDLNKIKDLERKKLDEDNDDICKRIKDSTHKLLPMDAFDDSSKEEDHKGGQIFHSSQQLQQPRKEMQLICGSERVSTAQELGEDVIDDLWKCNVIVRYGNGKGSLINKFRILPNVHRELELPQWVKKFPNLEVLQLGRWQDSPLHHIEVGTEEFLKELRYLTQLKYLSLRGISRIFELPSSIAKLERLLVLDLKACHNLEILPNDISSMKSLTHDFLPMLLTGGNAKGD</sequence>
<keyword evidence="2" id="KW-1185">Reference proteome</keyword>
<dbReference type="Proteomes" id="UP001374584">
    <property type="component" value="Unassembled WGS sequence"/>
</dbReference>
<protein>
    <submittedName>
        <fullName evidence="1">Uncharacterized protein</fullName>
    </submittedName>
</protein>
<reference evidence="1 2" key="1">
    <citation type="submission" date="2024-01" db="EMBL/GenBank/DDBJ databases">
        <title>The genomes of 5 underutilized Papilionoideae crops provide insights into root nodulation and disease resistanc.</title>
        <authorList>
            <person name="Jiang F."/>
        </authorList>
    </citation>
    <scope>NUCLEOTIDE SEQUENCE [LARGE SCALE GENOMIC DNA]</scope>
    <source>
        <strain evidence="1">JINMINGXINNONG_FW02</strain>
        <tissue evidence="1">Leaves</tissue>
    </source>
</reference>
<evidence type="ECO:0000313" key="2">
    <source>
        <dbReference type="Proteomes" id="UP001374584"/>
    </source>
</evidence>
<dbReference type="SUPFAM" id="SSF52047">
    <property type="entry name" value="RNI-like"/>
    <property type="match status" value="1"/>
</dbReference>
<name>A0AAN9NJP8_PHACN</name>
<dbReference type="Gene3D" id="3.80.10.10">
    <property type="entry name" value="Ribonuclease Inhibitor"/>
    <property type="match status" value="1"/>
</dbReference>